<feature type="chain" id="PRO_5012441890" description="DUF4079 domain-containing protein" evidence="2">
    <location>
        <begin position="21"/>
        <end position="276"/>
    </location>
</feature>
<feature type="transmembrane region" description="Helical" evidence="1">
    <location>
        <begin position="245"/>
        <end position="267"/>
    </location>
</feature>
<dbReference type="Pfam" id="PF13301">
    <property type="entry name" value="DUF4079"/>
    <property type="match status" value="1"/>
</dbReference>
<proteinExistence type="predicted"/>
<feature type="transmembrane region" description="Helical" evidence="1">
    <location>
        <begin position="213"/>
        <end position="233"/>
    </location>
</feature>
<keyword evidence="1" id="KW-0472">Membrane</keyword>
<keyword evidence="4" id="KW-1185">Reference proteome</keyword>
<comment type="caution">
    <text evidence="3">The sequence shown here is derived from an EMBL/GenBank/DDBJ whole genome shotgun (WGS) entry which is preliminary data.</text>
</comment>
<dbReference type="InterPro" id="IPR025067">
    <property type="entry name" value="DUF4079"/>
</dbReference>
<evidence type="ECO:0000256" key="2">
    <source>
        <dbReference type="SAM" id="SignalP"/>
    </source>
</evidence>
<dbReference type="AlphaFoldDB" id="A0A1Z5K0R3"/>
<evidence type="ECO:0000313" key="3">
    <source>
        <dbReference type="EMBL" id="GAX19722.1"/>
    </source>
</evidence>
<evidence type="ECO:0000313" key="4">
    <source>
        <dbReference type="Proteomes" id="UP000198406"/>
    </source>
</evidence>
<evidence type="ECO:0000256" key="1">
    <source>
        <dbReference type="SAM" id="Phobius"/>
    </source>
</evidence>
<protein>
    <recommendedName>
        <fullName evidence="5">DUF4079 domain-containing protein</fullName>
    </recommendedName>
</protein>
<feature type="transmembrane region" description="Helical" evidence="1">
    <location>
        <begin position="85"/>
        <end position="106"/>
    </location>
</feature>
<keyword evidence="1" id="KW-0812">Transmembrane</keyword>
<reference evidence="3 4" key="1">
    <citation type="journal article" date="2015" name="Plant Cell">
        <title>Oil accumulation by the oleaginous diatom Fistulifera solaris as revealed by the genome and transcriptome.</title>
        <authorList>
            <person name="Tanaka T."/>
            <person name="Maeda Y."/>
            <person name="Veluchamy A."/>
            <person name="Tanaka M."/>
            <person name="Abida H."/>
            <person name="Marechal E."/>
            <person name="Bowler C."/>
            <person name="Muto M."/>
            <person name="Sunaga Y."/>
            <person name="Tanaka M."/>
            <person name="Yoshino T."/>
            <person name="Taniguchi T."/>
            <person name="Fukuda Y."/>
            <person name="Nemoto M."/>
            <person name="Matsumoto M."/>
            <person name="Wong P.S."/>
            <person name="Aburatani S."/>
            <person name="Fujibuchi W."/>
        </authorList>
    </citation>
    <scope>NUCLEOTIDE SEQUENCE [LARGE SCALE GENOMIC DNA]</scope>
    <source>
        <strain evidence="3 4">JPCC DA0580</strain>
    </source>
</reference>
<dbReference type="OrthoDB" id="4914at2759"/>
<accession>A0A1Z5K0R3</accession>
<gene>
    <name evidence="3" type="ORF">FisN_19Hh309</name>
</gene>
<keyword evidence="1" id="KW-1133">Transmembrane helix</keyword>
<dbReference type="PANTHER" id="PTHR34679">
    <property type="match status" value="1"/>
</dbReference>
<dbReference type="EMBL" id="BDSP01000137">
    <property type="protein sequence ID" value="GAX19722.1"/>
    <property type="molecule type" value="Genomic_DNA"/>
</dbReference>
<dbReference type="Proteomes" id="UP000198406">
    <property type="component" value="Unassembled WGS sequence"/>
</dbReference>
<feature type="signal peptide" evidence="2">
    <location>
        <begin position="1"/>
        <end position="20"/>
    </location>
</feature>
<keyword evidence="2" id="KW-0732">Signal</keyword>
<dbReference type="InParanoid" id="A0A1Z5K0R3"/>
<sequence length="276" mass="29315">MKITNIIISATLLLSSSASAFVVPSPSTTTLTLRMSAPAEKESSDFARSFQVVTTAATTAFLTNAAPAMAAGPDWGIFEGRTGSLLHPVMMGSLLLYTLYTAFLGFQWRRQRTLGGDIKELQAQLPAGISSKADIEKAMKEEGADMMKLKAAMPIAEQVAELQNERKELAAAAPRDQHFSQGALLAFLGTAFAIEGPLNTYARAGKLFPGPHLYAGAGLVVVWALAVATIPAMQKGSDTARSIHIGANVAGLGLFLWQLQSGIPILLKVIEKTSWP</sequence>
<organism evidence="3 4">
    <name type="scientific">Fistulifera solaris</name>
    <name type="common">Oleaginous diatom</name>
    <dbReference type="NCBI Taxonomy" id="1519565"/>
    <lineage>
        <taxon>Eukaryota</taxon>
        <taxon>Sar</taxon>
        <taxon>Stramenopiles</taxon>
        <taxon>Ochrophyta</taxon>
        <taxon>Bacillariophyta</taxon>
        <taxon>Bacillariophyceae</taxon>
        <taxon>Bacillariophycidae</taxon>
        <taxon>Naviculales</taxon>
        <taxon>Naviculaceae</taxon>
        <taxon>Fistulifera</taxon>
    </lineage>
</organism>
<name>A0A1Z5K0R3_FISSO</name>
<dbReference type="PANTHER" id="PTHR34679:SF2">
    <property type="entry name" value="OS02G0122500 PROTEIN"/>
    <property type="match status" value="1"/>
</dbReference>
<evidence type="ECO:0008006" key="5">
    <source>
        <dbReference type="Google" id="ProtNLM"/>
    </source>
</evidence>